<dbReference type="PROSITE" id="PS51186">
    <property type="entry name" value="GNAT"/>
    <property type="match status" value="1"/>
</dbReference>
<dbReference type="PANTHER" id="PTHR43792">
    <property type="entry name" value="GNAT FAMILY, PUTATIVE (AFU_ORTHOLOGUE AFUA_3G00765)-RELATED-RELATED"/>
    <property type="match status" value="1"/>
</dbReference>
<evidence type="ECO:0000313" key="3">
    <source>
        <dbReference type="Proteomes" id="UP001345691"/>
    </source>
</evidence>
<dbReference type="InterPro" id="IPR000182">
    <property type="entry name" value="GNAT_dom"/>
</dbReference>
<keyword evidence="3" id="KW-1185">Reference proteome</keyword>
<dbReference type="PANTHER" id="PTHR43792:SF1">
    <property type="entry name" value="N-ACETYLTRANSFERASE DOMAIN-CONTAINING PROTEIN"/>
    <property type="match status" value="1"/>
</dbReference>
<evidence type="ECO:0000259" key="1">
    <source>
        <dbReference type="PROSITE" id="PS51186"/>
    </source>
</evidence>
<evidence type="ECO:0000313" key="2">
    <source>
        <dbReference type="EMBL" id="KAK5053543.1"/>
    </source>
</evidence>
<gene>
    <name evidence="2" type="ORF">LTR69_009187</name>
</gene>
<dbReference type="InterPro" id="IPR051531">
    <property type="entry name" value="N-acetyltransferase"/>
</dbReference>
<dbReference type="EMBL" id="JAVRRF010000025">
    <property type="protein sequence ID" value="KAK5053543.1"/>
    <property type="molecule type" value="Genomic_DNA"/>
</dbReference>
<proteinExistence type="predicted"/>
<sequence length="193" mass="21424">MPSTNPTHPDIPTERLILRLFNPSLPSDYDNILHVYNSPHTIALTGDAGVHTPEDVDRRCSRQPLTSTDPSIVLPTHPYHLVYLRSDNTHVGSYTTLEEHTNQGYATEAAKAALKWWTEEMKVENIWAGVFATNKASQRVAQKIGLVDGGKITVLMPGDLTKVALVFVQPHMQTNSLDGMVLDVRRKTDVVST</sequence>
<organism evidence="2 3">
    <name type="scientific">Exophiala sideris</name>
    <dbReference type="NCBI Taxonomy" id="1016849"/>
    <lineage>
        <taxon>Eukaryota</taxon>
        <taxon>Fungi</taxon>
        <taxon>Dikarya</taxon>
        <taxon>Ascomycota</taxon>
        <taxon>Pezizomycotina</taxon>
        <taxon>Eurotiomycetes</taxon>
        <taxon>Chaetothyriomycetidae</taxon>
        <taxon>Chaetothyriales</taxon>
        <taxon>Herpotrichiellaceae</taxon>
        <taxon>Exophiala</taxon>
    </lineage>
</organism>
<dbReference type="Pfam" id="PF13302">
    <property type="entry name" value="Acetyltransf_3"/>
    <property type="match status" value="1"/>
</dbReference>
<dbReference type="Gene3D" id="3.40.630.30">
    <property type="match status" value="1"/>
</dbReference>
<name>A0ABR0J163_9EURO</name>
<dbReference type="SUPFAM" id="SSF55729">
    <property type="entry name" value="Acyl-CoA N-acyltransferases (Nat)"/>
    <property type="match status" value="1"/>
</dbReference>
<dbReference type="Proteomes" id="UP001345691">
    <property type="component" value="Unassembled WGS sequence"/>
</dbReference>
<comment type="caution">
    <text evidence="2">The sequence shown here is derived from an EMBL/GenBank/DDBJ whole genome shotgun (WGS) entry which is preliminary data.</text>
</comment>
<dbReference type="InterPro" id="IPR016181">
    <property type="entry name" value="Acyl_CoA_acyltransferase"/>
</dbReference>
<reference evidence="2 3" key="1">
    <citation type="submission" date="2023-08" db="EMBL/GenBank/DDBJ databases">
        <title>Black Yeasts Isolated from many extreme environments.</title>
        <authorList>
            <person name="Coleine C."/>
            <person name="Stajich J.E."/>
            <person name="Selbmann L."/>
        </authorList>
    </citation>
    <scope>NUCLEOTIDE SEQUENCE [LARGE SCALE GENOMIC DNA]</scope>
    <source>
        <strain evidence="2 3">CCFEE 6328</strain>
    </source>
</reference>
<feature type="domain" description="N-acetyltransferase" evidence="1">
    <location>
        <begin position="16"/>
        <end position="172"/>
    </location>
</feature>
<protein>
    <recommendedName>
        <fullName evidence="1">N-acetyltransferase domain-containing protein</fullName>
    </recommendedName>
</protein>
<accession>A0ABR0J163</accession>